<dbReference type="AlphaFoldDB" id="A0AAD4GVM9"/>
<dbReference type="Proteomes" id="UP001194746">
    <property type="component" value="Unassembled WGS sequence"/>
</dbReference>
<name>A0AAD4GVM9_ASPNN</name>
<gene>
    <name evidence="1" type="ORF">FE257_002846</name>
</gene>
<dbReference type="Gene3D" id="3.10.450.50">
    <property type="match status" value="1"/>
</dbReference>
<organism evidence="1 2">
    <name type="scientific">Aspergillus nanangensis</name>
    <dbReference type="NCBI Taxonomy" id="2582783"/>
    <lineage>
        <taxon>Eukaryota</taxon>
        <taxon>Fungi</taxon>
        <taxon>Dikarya</taxon>
        <taxon>Ascomycota</taxon>
        <taxon>Pezizomycotina</taxon>
        <taxon>Eurotiomycetes</taxon>
        <taxon>Eurotiomycetidae</taxon>
        <taxon>Eurotiales</taxon>
        <taxon>Aspergillaceae</taxon>
        <taxon>Aspergillus</taxon>
        <taxon>Aspergillus subgen. Circumdati</taxon>
    </lineage>
</organism>
<protein>
    <recommendedName>
        <fullName evidence="3">Carboxymethylenebutenolidase</fullName>
    </recommendedName>
</protein>
<dbReference type="EMBL" id="VCAU01000015">
    <property type="protein sequence ID" value="KAF9891884.1"/>
    <property type="molecule type" value="Genomic_DNA"/>
</dbReference>
<accession>A0AAD4GVM9</accession>
<evidence type="ECO:0000313" key="2">
    <source>
        <dbReference type="Proteomes" id="UP001194746"/>
    </source>
</evidence>
<sequence length="403" mass="44625">MSTSTPAIALQSPLSRCAHGPGLIILRPAGYAACQSNNTSLDPEPLKKWAEESYTVAQITLDRESSGEEAGVLSLVRSAIDELISREECDKKDSFGLLIYGSKDEYSSRFEQIVHAIVASTAQVAAIVSFANWSPPASVPSVLHAPGKNIDLPTPPPNHAVYSYPEASSAGFMVPGHSDFKISSAGVAHTRSLTFLKKHMNGPYFDLEKIWDEHTYFEFGDRSVEKTMATMVDEPYVNHVPTLTGGVGRARLSKFYLEHFIFNNPEDTELELISRTVGTDRVVDEFIFCLTHNKVVDWLLPGIPPTGKPLRIPFTAVVNIRGDRLYHEHIAWDQATVLVQLGLLPEYLPWPYVLPEGQVAGPGKRFEYRVPAAGAETATKLQDEHSVPSNQMFEYKVREVDDK</sequence>
<dbReference type="GO" id="GO:0030638">
    <property type="term" value="P:polyketide metabolic process"/>
    <property type="evidence" value="ECO:0007669"/>
    <property type="project" value="InterPro"/>
</dbReference>
<dbReference type="InterPro" id="IPR009959">
    <property type="entry name" value="Cyclase_SnoaL-like"/>
</dbReference>
<dbReference type="InterPro" id="IPR032710">
    <property type="entry name" value="NTF2-like_dom_sf"/>
</dbReference>
<reference evidence="1" key="1">
    <citation type="journal article" date="2019" name="Beilstein J. Org. Chem.">
        <title>Nanangenines: drimane sesquiterpenoids as the dominant metabolite cohort of a novel Australian fungus, Aspergillus nanangensis.</title>
        <authorList>
            <person name="Lacey H.J."/>
            <person name="Gilchrist C.L.M."/>
            <person name="Crombie A."/>
            <person name="Kalaitzis J.A."/>
            <person name="Vuong D."/>
            <person name="Rutledge P.J."/>
            <person name="Turner P."/>
            <person name="Pitt J.I."/>
            <person name="Lacey E."/>
            <person name="Chooi Y.H."/>
            <person name="Piggott A.M."/>
        </authorList>
    </citation>
    <scope>NUCLEOTIDE SEQUENCE</scope>
    <source>
        <strain evidence="1">MST-FP2251</strain>
    </source>
</reference>
<proteinExistence type="predicted"/>
<comment type="caution">
    <text evidence="1">The sequence shown here is derived from an EMBL/GenBank/DDBJ whole genome shotgun (WGS) entry which is preliminary data.</text>
</comment>
<dbReference type="SUPFAM" id="SSF54427">
    <property type="entry name" value="NTF2-like"/>
    <property type="match status" value="1"/>
</dbReference>
<dbReference type="PANTHER" id="PTHR38436">
    <property type="entry name" value="POLYKETIDE CYCLASE SNOAL-LIKE DOMAIN"/>
    <property type="match status" value="1"/>
</dbReference>
<reference evidence="1" key="2">
    <citation type="submission" date="2020-02" db="EMBL/GenBank/DDBJ databases">
        <authorList>
            <person name="Gilchrist C.L.M."/>
            <person name="Chooi Y.-H."/>
        </authorList>
    </citation>
    <scope>NUCLEOTIDE SEQUENCE</scope>
    <source>
        <strain evidence="1">MST-FP2251</strain>
    </source>
</reference>
<keyword evidence="2" id="KW-1185">Reference proteome</keyword>
<dbReference type="PANTHER" id="PTHR38436:SF3">
    <property type="entry name" value="CARBOXYMETHYLENEBUTENOLIDASE-RELATED"/>
    <property type="match status" value="1"/>
</dbReference>
<evidence type="ECO:0000313" key="1">
    <source>
        <dbReference type="EMBL" id="KAF9891884.1"/>
    </source>
</evidence>
<evidence type="ECO:0008006" key="3">
    <source>
        <dbReference type="Google" id="ProtNLM"/>
    </source>
</evidence>